<proteinExistence type="predicted"/>
<comment type="caution">
    <text evidence="1">The sequence shown here is derived from an EMBL/GenBank/DDBJ whole genome shotgun (WGS) entry which is preliminary data.</text>
</comment>
<evidence type="ECO:0000313" key="2">
    <source>
        <dbReference type="Proteomes" id="UP000004625"/>
    </source>
</evidence>
<keyword evidence="2" id="KW-1185">Reference proteome</keyword>
<dbReference type="EMBL" id="AGEY01000054">
    <property type="protein sequence ID" value="EHL98948.1"/>
    <property type="molecule type" value="Genomic_DNA"/>
</dbReference>
<dbReference type="PATRIC" id="fig|797515.3.peg.1185"/>
<gene>
    <name evidence="1" type="ORF">HMPREF9103_01270</name>
</gene>
<name>G9ZNG7_9LACO</name>
<reference evidence="1 2" key="1">
    <citation type="submission" date="2011-09" db="EMBL/GenBank/DDBJ databases">
        <authorList>
            <person name="Weinstock G."/>
            <person name="Sodergren E."/>
            <person name="Clifton S."/>
            <person name="Fulton L."/>
            <person name="Fulton B."/>
            <person name="Courtney L."/>
            <person name="Fronick C."/>
            <person name="Harrison M."/>
            <person name="Strong C."/>
            <person name="Farmer C."/>
            <person name="Delahaunty K."/>
            <person name="Markovic C."/>
            <person name="Hall O."/>
            <person name="Minx P."/>
            <person name="Tomlinson C."/>
            <person name="Mitreva M."/>
            <person name="Hou S."/>
            <person name="Chen J."/>
            <person name="Wollam A."/>
            <person name="Pepin K.H."/>
            <person name="Johnson M."/>
            <person name="Bhonagiri V."/>
            <person name="Zhang X."/>
            <person name="Suruliraj S."/>
            <person name="Warren W."/>
            <person name="Chinwalla A."/>
            <person name="Mardis E.R."/>
            <person name="Wilson R.K."/>
        </authorList>
    </citation>
    <scope>NUCLEOTIDE SEQUENCE [LARGE SCALE GENOMIC DNA]</scope>
    <source>
        <strain evidence="1 2">F0439</strain>
    </source>
</reference>
<organism evidence="1 2">
    <name type="scientific">Lentilactobacillus parafarraginis F0439</name>
    <dbReference type="NCBI Taxonomy" id="797515"/>
    <lineage>
        <taxon>Bacteria</taxon>
        <taxon>Bacillati</taxon>
        <taxon>Bacillota</taxon>
        <taxon>Bacilli</taxon>
        <taxon>Lactobacillales</taxon>
        <taxon>Lactobacillaceae</taxon>
        <taxon>Lentilactobacillus</taxon>
    </lineage>
</organism>
<dbReference type="AlphaFoldDB" id="G9ZNG7"/>
<dbReference type="RefSeq" id="WP_008212232.1">
    <property type="nucleotide sequence ID" value="NZ_JH414951.1"/>
</dbReference>
<protein>
    <submittedName>
        <fullName evidence="1">Uncharacterized protein</fullName>
    </submittedName>
</protein>
<sequence>MQKNASKFVTHAAQMLSLDDSVNYYFDEKGSEYFFEFLDKSSLKIEIYDPKTYETSSLMKVINLLGQCRAKFSTYPVLGAKNQFEKFVIQVEDLDEIWDEEKNL</sequence>
<dbReference type="HOGENOM" id="CLU_2246577_0_0_9"/>
<accession>G9ZNG7</accession>
<evidence type="ECO:0000313" key="1">
    <source>
        <dbReference type="EMBL" id="EHL98948.1"/>
    </source>
</evidence>
<dbReference type="STRING" id="797515.HMPREF9103_01270"/>
<dbReference type="Proteomes" id="UP000004625">
    <property type="component" value="Unassembled WGS sequence"/>
</dbReference>